<evidence type="ECO:0000256" key="1">
    <source>
        <dbReference type="SAM" id="Phobius"/>
    </source>
</evidence>
<proteinExistence type="predicted"/>
<evidence type="ECO:0000313" key="3">
    <source>
        <dbReference type="Proteomes" id="UP000613512"/>
    </source>
</evidence>
<keyword evidence="3" id="KW-1185">Reference proteome</keyword>
<keyword evidence="1" id="KW-0812">Transmembrane</keyword>
<dbReference type="Proteomes" id="UP000613512">
    <property type="component" value="Unassembled WGS sequence"/>
</dbReference>
<dbReference type="InterPro" id="IPR021359">
    <property type="entry name" value="DUF2812"/>
</dbReference>
<reference evidence="2" key="2">
    <citation type="submission" date="2020-09" db="EMBL/GenBank/DDBJ databases">
        <authorList>
            <person name="Sun Q."/>
            <person name="Zhou Y."/>
        </authorList>
    </citation>
    <scope>NUCLEOTIDE SEQUENCE</scope>
    <source>
        <strain evidence="2">CGMCC 1.12408</strain>
    </source>
</reference>
<evidence type="ECO:0000313" key="2">
    <source>
        <dbReference type="EMBL" id="GGA78303.1"/>
    </source>
</evidence>
<dbReference type="AlphaFoldDB" id="A0A916S0P4"/>
<keyword evidence="1" id="KW-1133">Transmembrane helix</keyword>
<dbReference type="RefSeq" id="WP_188384735.1">
    <property type="nucleotide sequence ID" value="NZ_BMEY01000010.1"/>
</dbReference>
<reference evidence="2" key="1">
    <citation type="journal article" date="2014" name="Int. J. Syst. Evol. Microbiol.">
        <title>Complete genome sequence of Corynebacterium casei LMG S-19264T (=DSM 44701T), isolated from a smear-ripened cheese.</title>
        <authorList>
            <consortium name="US DOE Joint Genome Institute (JGI-PGF)"/>
            <person name="Walter F."/>
            <person name="Albersmeier A."/>
            <person name="Kalinowski J."/>
            <person name="Ruckert C."/>
        </authorList>
    </citation>
    <scope>NUCLEOTIDE SEQUENCE</scope>
    <source>
        <strain evidence="2">CGMCC 1.12408</strain>
    </source>
</reference>
<accession>A0A916S0P4</accession>
<comment type="caution">
    <text evidence="2">The sequence shown here is derived from an EMBL/GenBank/DDBJ whole genome shotgun (WGS) entry which is preliminary data.</text>
</comment>
<organism evidence="2 3">
    <name type="scientific">Ornithinibacillus halotolerans</name>
    <dbReference type="NCBI Taxonomy" id="1274357"/>
    <lineage>
        <taxon>Bacteria</taxon>
        <taxon>Bacillati</taxon>
        <taxon>Bacillota</taxon>
        <taxon>Bacilli</taxon>
        <taxon>Bacillales</taxon>
        <taxon>Bacillaceae</taxon>
        <taxon>Ornithinibacillus</taxon>
    </lineage>
</organism>
<sequence length="169" mass="20447">MTVKKFKLWLAPNISKEEEWLTEMSQKGLHLTKYRFFTYHFEEDPTKSYTYQIDFRQGAKYDYFQLYKDAGWDHITEVIGVFHYFRTESTNSEVKKIYSDNQSIQDSYIRMRGFYLLIFILFLVSQIGALTSWSGWPRYIVIGVDVAVIVIYLHLFYVFNKRINFYRKL</sequence>
<dbReference type="Pfam" id="PF11193">
    <property type="entry name" value="DUF2812"/>
    <property type="match status" value="1"/>
</dbReference>
<protein>
    <recommendedName>
        <fullName evidence="4">DUF2812 domain-containing protein</fullName>
    </recommendedName>
</protein>
<dbReference type="EMBL" id="BMEY01000010">
    <property type="protein sequence ID" value="GGA78303.1"/>
    <property type="molecule type" value="Genomic_DNA"/>
</dbReference>
<evidence type="ECO:0008006" key="4">
    <source>
        <dbReference type="Google" id="ProtNLM"/>
    </source>
</evidence>
<keyword evidence="1" id="KW-0472">Membrane</keyword>
<gene>
    <name evidence="2" type="ORF">GCM10008025_22240</name>
</gene>
<feature type="transmembrane region" description="Helical" evidence="1">
    <location>
        <begin position="114"/>
        <end position="133"/>
    </location>
</feature>
<feature type="transmembrane region" description="Helical" evidence="1">
    <location>
        <begin position="139"/>
        <end position="159"/>
    </location>
</feature>
<name>A0A916S0P4_9BACI</name>